<sequence length="238" mass="25440">MVVNRFDPETLVLLGRLSIAGTDSAVWEELWNELYHRHDSAVACAALPELAAIAAGGVPGDRYRAVSLAGALLAAADPYTAEIRDRYAEDICALLTEVGSELAAGGPAIDSEPVVFLDRVHAMLTFEDAAGWSHRLLELVEAELEIECPVCWAAMTMHIGASGSFTCTSGYPLDKVTKRQLIPANPDQLTGLGARLRRLAVAGRQATIARQLTFLFGHAVCTENGHEFTPADALAAMP</sequence>
<protein>
    <submittedName>
        <fullName evidence="1">Uncharacterized protein</fullName>
    </submittedName>
</protein>
<dbReference type="Proteomes" id="UP000266677">
    <property type="component" value="Unassembled WGS sequence"/>
</dbReference>
<gene>
    <name evidence="1" type="ORF">D5S18_21280</name>
</gene>
<organism evidence="1 2">
    <name type="scientific">Nocardia panacis</name>
    <dbReference type="NCBI Taxonomy" id="2340916"/>
    <lineage>
        <taxon>Bacteria</taxon>
        <taxon>Bacillati</taxon>
        <taxon>Actinomycetota</taxon>
        <taxon>Actinomycetes</taxon>
        <taxon>Mycobacteriales</taxon>
        <taxon>Nocardiaceae</taxon>
        <taxon>Nocardia</taxon>
    </lineage>
</organism>
<accession>A0A3A4JUG6</accession>
<keyword evidence="2" id="KW-1185">Reference proteome</keyword>
<proteinExistence type="predicted"/>
<evidence type="ECO:0000313" key="1">
    <source>
        <dbReference type="EMBL" id="RJO73706.1"/>
    </source>
</evidence>
<name>A0A3A4JUG6_9NOCA</name>
<comment type="caution">
    <text evidence="1">The sequence shown here is derived from an EMBL/GenBank/DDBJ whole genome shotgun (WGS) entry which is preliminary data.</text>
</comment>
<reference evidence="1 2" key="1">
    <citation type="submission" date="2018-09" db="EMBL/GenBank/DDBJ databases">
        <title>YIM PH21274 draft genome.</title>
        <authorList>
            <person name="Miao C."/>
        </authorList>
    </citation>
    <scope>NUCLEOTIDE SEQUENCE [LARGE SCALE GENOMIC DNA]</scope>
    <source>
        <strain evidence="1 2">YIM PH 21724</strain>
    </source>
</reference>
<dbReference type="AlphaFoldDB" id="A0A3A4JUG6"/>
<dbReference type="EMBL" id="QZFU01000023">
    <property type="protein sequence ID" value="RJO73706.1"/>
    <property type="molecule type" value="Genomic_DNA"/>
</dbReference>
<evidence type="ECO:0000313" key="2">
    <source>
        <dbReference type="Proteomes" id="UP000266677"/>
    </source>
</evidence>